<evidence type="ECO:0000313" key="2">
    <source>
        <dbReference type="Proteomes" id="UP000824533"/>
    </source>
</evidence>
<accession>A0ACC1CYR5</accession>
<dbReference type="Proteomes" id="UP000824533">
    <property type="component" value="Linkage Group LG13"/>
</dbReference>
<sequence length="111" mass="13520">MPSCIIKMCRNYFKRGKDKDNISFHRLPADPIVADYWIKVIRESQDDHHWNPNKRSLVRSNHFEEKEIYISKKGYRKIKKGAVPNNVPFSRRLELHLRMMYWHYSSVAYFF</sequence>
<comment type="caution">
    <text evidence="1">The sequence shown here is derived from an EMBL/GenBank/DDBJ whole genome shotgun (WGS) entry which is preliminary data.</text>
</comment>
<evidence type="ECO:0000313" key="1">
    <source>
        <dbReference type="EMBL" id="KAJ0176710.1"/>
    </source>
</evidence>
<name>A0ACC1CYR5_9NEOP</name>
<dbReference type="EMBL" id="CM034399">
    <property type="protein sequence ID" value="KAJ0176710.1"/>
    <property type="molecule type" value="Genomic_DNA"/>
</dbReference>
<organism evidence="1 2">
    <name type="scientific">Dendrolimus kikuchii</name>
    <dbReference type="NCBI Taxonomy" id="765133"/>
    <lineage>
        <taxon>Eukaryota</taxon>
        <taxon>Metazoa</taxon>
        <taxon>Ecdysozoa</taxon>
        <taxon>Arthropoda</taxon>
        <taxon>Hexapoda</taxon>
        <taxon>Insecta</taxon>
        <taxon>Pterygota</taxon>
        <taxon>Neoptera</taxon>
        <taxon>Endopterygota</taxon>
        <taxon>Lepidoptera</taxon>
        <taxon>Glossata</taxon>
        <taxon>Ditrysia</taxon>
        <taxon>Bombycoidea</taxon>
        <taxon>Lasiocampidae</taxon>
        <taxon>Dendrolimus</taxon>
    </lineage>
</organism>
<keyword evidence="2" id="KW-1185">Reference proteome</keyword>
<reference evidence="1 2" key="1">
    <citation type="journal article" date="2021" name="Front. Genet.">
        <title>Chromosome-Level Genome Assembly Reveals Significant Gene Expansion in the Toll and IMD Signaling Pathways of Dendrolimus kikuchii.</title>
        <authorList>
            <person name="Zhou J."/>
            <person name="Wu P."/>
            <person name="Xiong Z."/>
            <person name="Liu N."/>
            <person name="Zhao N."/>
            <person name="Ji M."/>
            <person name="Qiu Y."/>
            <person name="Yang B."/>
        </authorList>
    </citation>
    <scope>NUCLEOTIDE SEQUENCE [LARGE SCALE GENOMIC DNA]</scope>
    <source>
        <strain evidence="1">Ann1</strain>
    </source>
</reference>
<gene>
    <name evidence="1" type="ORF">K1T71_007889</name>
</gene>
<protein>
    <submittedName>
        <fullName evidence="1">Uncharacterized protein</fullName>
    </submittedName>
</protein>
<proteinExistence type="predicted"/>